<dbReference type="GO" id="GO:0044715">
    <property type="term" value="F:8-oxo-dGDP phosphatase activity"/>
    <property type="evidence" value="ECO:0007669"/>
    <property type="project" value="TreeGrafter"/>
</dbReference>
<keyword evidence="7" id="KW-0378">Hydrolase</keyword>
<dbReference type="PROSITE" id="PS00893">
    <property type="entry name" value="NUDIX_BOX"/>
    <property type="match status" value="1"/>
</dbReference>
<evidence type="ECO:0000313" key="14">
    <source>
        <dbReference type="Proteomes" id="UP000265768"/>
    </source>
</evidence>
<dbReference type="OrthoDB" id="9804442at2"/>
<dbReference type="InterPro" id="IPR020084">
    <property type="entry name" value="NUDIX_hydrolase_CS"/>
</dbReference>
<dbReference type="GO" id="GO:0046872">
    <property type="term" value="F:metal ion binding"/>
    <property type="evidence" value="ECO:0007669"/>
    <property type="project" value="UniProtKB-KW"/>
</dbReference>
<dbReference type="GO" id="GO:0044716">
    <property type="term" value="F:8-oxo-GDP phosphatase activity"/>
    <property type="evidence" value="ECO:0007669"/>
    <property type="project" value="TreeGrafter"/>
</dbReference>
<dbReference type="Pfam" id="PF00293">
    <property type="entry name" value="NUDIX"/>
    <property type="match status" value="1"/>
</dbReference>
<dbReference type="EC" id="3.6.1.55" evidence="11"/>
<comment type="caution">
    <text evidence="13">The sequence shown here is derived from an EMBL/GenBank/DDBJ whole genome shotgun (WGS) entry which is preliminary data.</text>
</comment>
<dbReference type="PROSITE" id="PS51462">
    <property type="entry name" value="NUDIX"/>
    <property type="match status" value="1"/>
</dbReference>
<dbReference type="SUPFAM" id="SSF55811">
    <property type="entry name" value="Nudix"/>
    <property type="match status" value="1"/>
</dbReference>
<protein>
    <recommendedName>
        <fullName evidence="11">8-oxo-dGTP diphosphatase</fullName>
        <ecNumber evidence="11">3.6.1.55</ecNumber>
    </recommendedName>
</protein>
<keyword evidence="3" id="KW-0515">Mutator protein</keyword>
<evidence type="ECO:0000313" key="13">
    <source>
        <dbReference type="EMBL" id="RJL23951.1"/>
    </source>
</evidence>
<dbReference type="Proteomes" id="UP000265768">
    <property type="component" value="Unassembled WGS sequence"/>
</dbReference>
<dbReference type="InterPro" id="IPR015797">
    <property type="entry name" value="NUDIX_hydrolase-like_dom_sf"/>
</dbReference>
<comment type="similarity">
    <text evidence="2">Belongs to the Nudix hydrolase family.</text>
</comment>
<dbReference type="GO" id="GO:0006281">
    <property type="term" value="P:DNA repair"/>
    <property type="evidence" value="ECO:0007669"/>
    <property type="project" value="UniProtKB-KW"/>
</dbReference>
<evidence type="ECO:0000256" key="9">
    <source>
        <dbReference type="ARBA" id="ARBA00023204"/>
    </source>
</evidence>
<evidence type="ECO:0000256" key="4">
    <source>
        <dbReference type="ARBA" id="ARBA00022705"/>
    </source>
</evidence>
<dbReference type="PANTHER" id="PTHR47707">
    <property type="entry name" value="8-OXO-DGTP DIPHOSPHATASE"/>
    <property type="match status" value="1"/>
</dbReference>
<dbReference type="GO" id="GO:0006260">
    <property type="term" value="P:DNA replication"/>
    <property type="evidence" value="ECO:0007669"/>
    <property type="project" value="UniProtKB-KW"/>
</dbReference>
<evidence type="ECO:0000256" key="10">
    <source>
        <dbReference type="ARBA" id="ARBA00035861"/>
    </source>
</evidence>
<evidence type="ECO:0000256" key="6">
    <source>
        <dbReference type="ARBA" id="ARBA00022763"/>
    </source>
</evidence>
<organism evidence="13 14">
    <name type="scientific">Bailinhaonella thermotolerans</name>
    <dbReference type="NCBI Taxonomy" id="1070861"/>
    <lineage>
        <taxon>Bacteria</taxon>
        <taxon>Bacillati</taxon>
        <taxon>Actinomycetota</taxon>
        <taxon>Actinomycetes</taxon>
        <taxon>Streptosporangiales</taxon>
        <taxon>Streptosporangiaceae</taxon>
        <taxon>Bailinhaonella</taxon>
    </lineage>
</organism>
<evidence type="ECO:0000256" key="8">
    <source>
        <dbReference type="ARBA" id="ARBA00022842"/>
    </source>
</evidence>
<evidence type="ECO:0000256" key="7">
    <source>
        <dbReference type="ARBA" id="ARBA00022801"/>
    </source>
</evidence>
<sequence length="153" mass="16424">MNDLQQMIDEARRDGIGKLVVGAVVHSGGRVLILRRAGDDEFLPGIEELPSGGLEDQEDPLTGLARELAEEIGWTGPVTVDPGFVAAFDYTTGSGRTARQLTFAVPAPDQPVRLSAEHTAHRWIHPADVGTTDVTPETAQTIHAWAQHSTPQA</sequence>
<evidence type="ECO:0000256" key="2">
    <source>
        <dbReference type="ARBA" id="ARBA00005582"/>
    </source>
</evidence>
<evidence type="ECO:0000256" key="11">
    <source>
        <dbReference type="ARBA" id="ARBA00038905"/>
    </source>
</evidence>
<dbReference type="AlphaFoldDB" id="A0A3A4A7H6"/>
<dbReference type="InterPro" id="IPR047127">
    <property type="entry name" value="MutT-like"/>
</dbReference>
<comment type="catalytic activity">
    <reaction evidence="10">
        <text>8-oxo-dGTP + H2O = 8-oxo-dGMP + diphosphate + H(+)</text>
        <dbReference type="Rhea" id="RHEA:31575"/>
        <dbReference type="ChEBI" id="CHEBI:15377"/>
        <dbReference type="ChEBI" id="CHEBI:15378"/>
        <dbReference type="ChEBI" id="CHEBI:33019"/>
        <dbReference type="ChEBI" id="CHEBI:63224"/>
        <dbReference type="ChEBI" id="CHEBI:77896"/>
        <dbReference type="EC" id="3.6.1.55"/>
    </reaction>
</comment>
<reference evidence="13 14" key="1">
    <citation type="submission" date="2018-09" db="EMBL/GenBank/DDBJ databases">
        <title>YIM 75507 draft genome.</title>
        <authorList>
            <person name="Tang S."/>
            <person name="Feng Y."/>
        </authorList>
    </citation>
    <scope>NUCLEOTIDE SEQUENCE [LARGE SCALE GENOMIC DNA]</scope>
    <source>
        <strain evidence="13 14">YIM 75507</strain>
    </source>
</reference>
<dbReference type="GO" id="GO:0008413">
    <property type="term" value="F:8-oxo-7,8-dihydroguanosine triphosphate pyrophosphatase activity"/>
    <property type="evidence" value="ECO:0007669"/>
    <property type="project" value="TreeGrafter"/>
</dbReference>
<keyword evidence="14" id="KW-1185">Reference proteome</keyword>
<dbReference type="Gene3D" id="3.90.79.10">
    <property type="entry name" value="Nucleoside Triphosphate Pyrophosphohydrolase"/>
    <property type="match status" value="1"/>
</dbReference>
<proteinExistence type="inferred from homology"/>
<keyword evidence="9" id="KW-0234">DNA repair</keyword>
<keyword evidence="8" id="KW-0460">Magnesium</keyword>
<dbReference type="EMBL" id="QZEY01000017">
    <property type="protein sequence ID" value="RJL23951.1"/>
    <property type="molecule type" value="Genomic_DNA"/>
</dbReference>
<keyword evidence="4" id="KW-0235">DNA replication</keyword>
<dbReference type="PANTHER" id="PTHR47707:SF1">
    <property type="entry name" value="NUDIX HYDROLASE FAMILY PROTEIN"/>
    <property type="match status" value="1"/>
</dbReference>
<accession>A0A3A4A7H6</accession>
<dbReference type="RefSeq" id="WP_119930206.1">
    <property type="nucleotide sequence ID" value="NZ_QZEY01000017.1"/>
</dbReference>
<comment type="cofactor">
    <cofactor evidence="1">
        <name>Mg(2+)</name>
        <dbReference type="ChEBI" id="CHEBI:18420"/>
    </cofactor>
</comment>
<keyword evidence="5" id="KW-0479">Metal-binding</keyword>
<gene>
    <name evidence="13" type="ORF">D5H75_31430</name>
</gene>
<keyword evidence="6" id="KW-0227">DNA damage</keyword>
<evidence type="ECO:0000256" key="3">
    <source>
        <dbReference type="ARBA" id="ARBA00022457"/>
    </source>
</evidence>
<dbReference type="InterPro" id="IPR000086">
    <property type="entry name" value="NUDIX_hydrolase_dom"/>
</dbReference>
<evidence type="ECO:0000256" key="1">
    <source>
        <dbReference type="ARBA" id="ARBA00001946"/>
    </source>
</evidence>
<evidence type="ECO:0000259" key="12">
    <source>
        <dbReference type="PROSITE" id="PS51462"/>
    </source>
</evidence>
<evidence type="ECO:0000256" key="5">
    <source>
        <dbReference type="ARBA" id="ARBA00022723"/>
    </source>
</evidence>
<name>A0A3A4A7H6_9ACTN</name>
<feature type="domain" description="Nudix hydrolase" evidence="12">
    <location>
        <begin position="11"/>
        <end position="147"/>
    </location>
</feature>
<dbReference type="GO" id="GO:0035539">
    <property type="term" value="F:8-oxo-7,8-dihydrodeoxyguanosine triphosphate pyrophosphatase activity"/>
    <property type="evidence" value="ECO:0007669"/>
    <property type="project" value="UniProtKB-EC"/>
</dbReference>